<dbReference type="PANTHER" id="PTHR43201:SF5">
    <property type="entry name" value="MEDIUM-CHAIN ACYL-COA LIGASE ACSF2, MITOCHONDRIAL"/>
    <property type="match status" value="1"/>
</dbReference>
<evidence type="ECO:0000259" key="3">
    <source>
        <dbReference type="Pfam" id="PF00501"/>
    </source>
</evidence>
<dbReference type="RefSeq" id="WP_245725793.1">
    <property type="nucleotide sequence ID" value="NZ_FOGZ01000014.1"/>
</dbReference>
<dbReference type="InterPro" id="IPR042099">
    <property type="entry name" value="ANL_N_sf"/>
</dbReference>
<dbReference type="InterPro" id="IPR000873">
    <property type="entry name" value="AMP-dep_synth/lig_dom"/>
</dbReference>
<dbReference type="Pfam" id="PF00501">
    <property type="entry name" value="AMP-binding"/>
    <property type="match status" value="1"/>
</dbReference>
<keyword evidence="5" id="KW-1185">Reference proteome</keyword>
<keyword evidence="2" id="KW-0436">Ligase</keyword>
<dbReference type="GO" id="GO:0006631">
    <property type="term" value="P:fatty acid metabolic process"/>
    <property type="evidence" value="ECO:0007669"/>
    <property type="project" value="TreeGrafter"/>
</dbReference>
<dbReference type="Gene3D" id="3.40.50.12780">
    <property type="entry name" value="N-terminal domain of ligase-like"/>
    <property type="match status" value="1"/>
</dbReference>
<evidence type="ECO:0000313" key="5">
    <source>
        <dbReference type="Proteomes" id="UP000198815"/>
    </source>
</evidence>
<dbReference type="EMBL" id="FOGZ01000014">
    <property type="protein sequence ID" value="SER86564.1"/>
    <property type="molecule type" value="Genomic_DNA"/>
</dbReference>
<protein>
    <submittedName>
        <fullName evidence="4">AMP-binding enzyme</fullName>
    </submittedName>
</protein>
<accession>A0A1H9SNU2</accession>
<dbReference type="Gene3D" id="3.30.300.30">
    <property type="match status" value="1"/>
</dbReference>
<evidence type="ECO:0000313" key="4">
    <source>
        <dbReference type="EMBL" id="SER86564.1"/>
    </source>
</evidence>
<comment type="similarity">
    <text evidence="1">Belongs to the ATP-dependent AMP-binding enzyme family.</text>
</comment>
<sequence length="347" mass="37282">MGEFAEGATQLRRGIQVLDAAPSAVGQFWAAHHARKLVGLRTSGTTTGRPRIIVRTTDSWVDSFSAVARRCGLEAQDRIWIPGPMASTMNLFAACLAEHIGGSWTSSELGSATVAQLTPAGLIQLLERGRSQRLRLRTVIVAGDALPSVLAERAQRQGLLVSHYYGAAELSMVAMGTSTDDLRSFDHVEISLRSGQIWVRSPWLCIGSQDDGVFHELDRGADGFATVGDRGRLEGARLLIDGRAGAVTTAGQTVPIAPVLGVLRRMAHGEVYLMGCPDARVGQVLTAVVTERSDLDLLRAWARRELSGAQRPRRWEWVARPPLTAAGKVDLRALTAALATAHRGAVS</sequence>
<dbReference type="AlphaFoldDB" id="A0A1H9SNU2"/>
<evidence type="ECO:0000256" key="2">
    <source>
        <dbReference type="ARBA" id="ARBA00022598"/>
    </source>
</evidence>
<dbReference type="GO" id="GO:0031956">
    <property type="term" value="F:medium-chain fatty acid-CoA ligase activity"/>
    <property type="evidence" value="ECO:0007669"/>
    <property type="project" value="TreeGrafter"/>
</dbReference>
<dbReference type="Proteomes" id="UP000198815">
    <property type="component" value="Unassembled WGS sequence"/>
</dbReference>
<dbReference type="InterPro" id="IPR045851">
    <property type="entry name" value="AMP-bd_C_sf"/>
</dbReference>
<proteinExistence type="inferred from homology"/>
<feature type="domain" description="AMP-dependent synthetase/ligase" evidence="3">
    <location>
        <begin position="42"/>
        <end position="185"/>
    </location>
</feature>
<organism evidence="4 5">
    <name type="scientific">Propionibacterium cyclohexanicum</name>
    <dbReference type="NCBI Taxonomy" id="64702"/>
    <lineage>
        <taxon>Bacteria</taxon>
        <taxon>Bacillati</taxon>
        <taxon>Actinomycetota</taxon>
        <taxon>Actinomycetes</taxon>
        <taxon>Propionibacteriales</taxon>
        <taxon>Propionibacteriaceae</taxon>
        <taxon>Propionibacterium</taxon>
    </lineage>
</organism>
<evidence type="ECO:0000256" key="1">
    <source>
        <dbReference type="ARBA" id="ARBA00006432"/>
    </source>
</evidence>
<dbReference type="PANTHER" id="PTHR43201">
    <property type="entry name" value="ACYL-COA SYNTHETASE"/>
    <property type="match status" value="1"/>
</dbReference>
<dbReference type="SUPFAM" id="SSF56801">
    <property type="entry name" value="Acetyl-CoA synthetase-like"/>
    <property type="match status" value="1"/>
</dbReference>
<gene>
    <name evidence="4" type="ORF">SAMN05443377_11453</name>
</gene>
<reference evidence="4 5" key="1">
    <citation type="submission" date="2016-10" db="EMBL/GenBank/DDBJ databases">
        <authorList>
            <person name="de Groot N.N."/>
        </authorList>
    </citation>
    <scope>NUCLEOTIDE SEQUENCE [LARGE SCALE GENOMIC DNA]</scope>
    <source>
        <strain evidence="4 5">DSM 16859</strain>
    </source>
</reference>
<name>A0A1H9SNU2_9ACTN</name>
<dbReference type="STRING" id="64702.SAMN05443377_11453"/>